<proteinExistence type="predicted"/>
<gene>
    <name evidence="1" type="ORF">MICPUN_108981</name>
</gene>
<name>C1FI45_MICCC</name>
<evidence type="ECO:0008006" key="3">
    <source>
        <dbReference type="Google" id="ProtNLM"/>
    </source>
</evidence>
<dbReference type="eggNOG" id="ENOG502S4CZ">
    <property type="taxonomic scope" value="Eukaryota"/>
</dbReference>
<dbReference type="InterPro" id="IPR053285">
    <property type="entry name" value="Thylakoid_lumenal_pentapeptide"/>
</dbReference>
<dbReference type="EMBL" id="CP001576">
    <property type="protein sequence ID" value="ACO69659.1"/>
    <property type="molecule type" value="Genomic_DNA"/>
</dbReference>
<accession>C1FI45</accession>
<sequence length="187" mass="20228">MAADVMDVNEPSIMNLKLKPRTQEVILETKAEHINEDFSHEDLVGAIYTEGDLRGSDFSGSDLRAAIFSRAVMPGVNLEGADMSNSFLDYVVLRGSNMRGVIAREANFVRSDLGDCDVTDADFTEAVIDRYQAIGLCDSASGTNPFTGVDTRDSLGCERLKRYEGFNKENSKVAVSKGSGTWGGAAN</sequence>
<protein>
    <recommendedName>
        <fullName evidence="3">Pentapeptide repeat-containing protein</fullName>
    </recommendedName>
</protein>
<dbReference type="Pfam" id="PF00805">
    <property type="entry name" value="Pentapeptide"/>
    <property type="match status" value="2"/>
</dbReference>
<dbReference type="GeneID" id="8246949"/>
<evidence type="ECO:0000313" key="1">
    <source>
        <dbReference type="EMBL" id="ACO69659.1"/>
    </source>
</evidence>
<dbReference type="AlphaFoldDB" id="C1FI45"/>
<evidence type="ECO:0000313" key="2">
    <source>
        <dbReference type="Proteomes" id="UP000002009"/>
    </source>
</evidence>
<dbReference type="Proteomes" id="UP000002009">
    <property type="component" value="Chromosome 10"/>
</dbReference>
<dbReference type="OrthoDB" id="9989223at2759"/>
<organism evidence="1 2">
    <name type="scientific">Micromonas commoda (strain RCC299 / NOUM17 / CCMP2709)</name>
    <name type="common">Picoplanktonic green alga</name>
    <dbReference type="NCBI Taxonomy" id="296587"/>
    <lineage>
        <taxon>Eukaryota</taxon>
        <taxon>Viridiplantae</taxon>
        <taxon>Chlorophyta</taxon>
        <taxon>Mamiellophyceae</taxon>
        <taxon>Mamiellales</taxon>
        <taxon>Mamiellaceae</taxon>
        <taxon>Micromonas</taxon>
    </lineage>
</organism>
<dbReference type="KEGG" id="mis:MICPUN_108981"/>
<reference evidence="1 2" key="1">
    <citation type="journal article" date="2009" name="Science">
        <title>Green evolution and dynamic adaptations revealed by genomes of the marine picoeukaryotes Micromonas.</title>
        <authorList>
            <person name="Worden A.Z."/>
            <person name="Lee J.H."/>
            <person name="Mock T."/>
            <person name="Rouze P."/>
            <person name="Simmons M.P."/>
            <person name="Aerts A.L."/>
            <person name="Allen A.E."/>
            <person name="Cuvelier M.L."/>
            <person name="Derelle E."/>
            <person name="Everett M.V."/>
            <person name="Foulon E."/>
            <person name="Grimwood J."/>
            <person name="Gundlach H."/>
            <person name="Henrissat B."/>
            <person name="Napoli C."/>
            <person name="McDonald S.M."/>
            <person name="Parker M.S."/>
            <person name="Rombauts S."/>
            <person name="Salamov A."/>
            <person name="Von Dassow P."/>
            <person name="Badger J.H."/>
            <person name="Coutinho P.M."/>
            <person name="Demir E."/>
            <person name="Dubchak I."/>
            <person name="Gentemann C."/>
            <person name="Eikrem W."/>
            <person name="Gready J.E."/>
            <person name="John U."/>
            <person name="Lanier W."/>
            <person name="Lindquist E.A."/>
            <person name="Lucas S."/>
            <person name="Mayer K.F."/>
            <person name="Moreau H."/>
            <person name="Not F."/>
            <person name="Otillar R."/>
            <person name="Panaud O."/>
            <person name="Pangilinan J."/>
            <person name="Paulsen I."/>
            <person name="Piegu B."/>
            <person name="Poliakov A."/>
            <person name="Robbens S."/>
            <person name="Schmutz J."/>
            <person name="Toulza E."/>
            <person name="Wyss T."/>
            <person name="Zelensky A."/>
            <person name="Zhou K."/>
            <person name="Armbrust E.V."/>
            <person name="Bhattacharya D."/>
            <person name="Goodenough U.W."/>
            <person name="Van de Peer Y."/>
            <person name="Grigoriev I.V."/>
        </authorList>
    </citation>
    <scope>NUCLEOTIDE SEQUENCE [LARGE SCALE GENOMIC DNA]</scope>
    <source>
        <strain evidence="2">RCC299 / NOUM17</strain>
    </source>
</reference>
<dbReference type="RefSeq" id="XP_002508401.1">
    <property type="nucleotide sequence ID" value="XM_002508355.1"/>
</dbReference>
<dbReference type="Gene3D" id="2.160.20.80">
    <property type="entry name" value="E3 ubiquitin-protein ligase SopA"/>
    <property type="match status" value="1"/>
</dbReference>
<keyword evidence="2" id="KW-1185">Reference proteome</keyword>
<dbReference type="PANTHER" id="PTHR47121:SF2">
    <property type="entry name" value="THYLAKOID LUMENAL PROTEIN TL20.3, CHLOROPLASTIC"/>
    <property type="match status" value="1"/>
</dbReference>
<dbReference type="InterPro" id="IPR001646">
    <property type="entry name" value="5peptide_repeat"/>
</dbReference>
<dbReference type="InParanoid" id="C1FI45"/>
<dbReference type="SUPFAM" id="SSF141571">
    <property type="entry name" value="Pentapeptide repeat-like"/>
    <property type="match status" value="1"/>
</dbReference>
<dbReference type="OMA" id="TNAMLMQ"/>
<dbReference type="PANTHER" id="PTHR47121">
    <property type="entry name" value="THYLAKOID LUMENAL PROTEIN TL20.3, CHLOROPLASTIC"/>
    <property type="match status" value="1"/>
</dbReference>